<feature type="transmembrane region" description="Helical" evidence="1">
    <location>
        <begin position="71"/>
        <end position="89"/>
    </location>
</feature>
<feature type="transmembrane region" description="Helical" evidence="1">
    <location>
        <begin position="45"/>
        <end position="65"/>
    </location>
</feature>
<keyword evidence="1" id="KW-1133">Transmembrane helix</keyword>
<sequence>MLRRIDSQTIYLQETARQLKLKHRLEEDRREGEERRRQSRTILRLLSITYTALFLMALFLAIRGTAEQQRWALGALMTVLGSILGYLVGKKT</sequence>
<gene>
    <name evidence="2" type="ORF">POL68_26790</name>
</gene>
<evidence type="ECO:0000256" key="1">
    <source>
        <dbReference type="SAM" id="Phobius"/>
    </source>
</evidence>
<name>A0ABT5DEN6_9BACT</name>
<dbReference type="RefSeq" id="WP_272142172.1">
    <property type="nucleotide sequence ID" value="NZ_JAQNDM010000002.1"/>
</dbReference>
<comment type="caution">
    <text evidence="2">The sequence shown here is derived from an EMBL/GenBank/DDBJ whole genome shotgun (WGS) entry which is preliminary data.</text>
</comment>
<accession>A0ABT5DEN6</accession>
<protein>
    <submittedName>
        <fullName evidence="2">Uncharacterized protein</fullName>
    </submittedName>
</protein>
<keyword evidence="1" id="KW-0472">Membrane</keyword>
<reference evidence="2 3" key="1">
    <citation type="submission" date="2022-11" db="EMBL/GenBank/DDBJ databases">
        <title>Minimal conservation of predation-associated metabolite biosynthetic gene clusters underscores biosynthetic potential of Myxococcota including descriptions for ten novel species: Archangium lansinium sp. nov., Myxococcus landrumus sp. nov., Nannocystis bai.</title>
        <authorList>
            <person name="Ahearne A."/>
            <person name="Stevens C."/>
            <person name="Dowd S."/>
        </authorList>
    </citation>
    <scope>NUCLEOTIDE SEQUENCE [LARGE SCALE GENOMIC DNA]</scope>
    <source>
        <strain evidence="2 3">NCWAL01</strain>
    </source>
</reference>
<proteinExistence type="predicted"/>
<dbReference type="Proteomes" id="UP001221838">
    <property type="component" value="Unassembled WGS sequence"/>
</dbReference>
<keyword evidence="3" id="KW-1185">Reference proteome</keyword>
<evidence type="ECO:0000313" key="3">
    <source>
        <dbReference type="Proteomes" id="UP001221838"/>
    </source>
</evidence>
<keyword evidence="1" id="KW-0812">Transmembrane</keyword>
<dbReference type="EMBL" id="JAQNDM010000002">
    <property type="protein sequence ID" value="MDC0712102.1"/>
    <property type="molecule type" value="Genomic_DNA"/>
</dbReference>
<evidence type="ECO:0000313" key="2">
    <source>
        <dbReference type="EMBL" id="MDC0712102.1"/>
    </source>
</evidence>
<organism evidence="2 3">
    <name type="scientific">Stigmatella ashevillensis</name>
    <dbReference type="NCBI Taxonomy" id="2995309"/>
    <lineage>
        <taxon>Bacteria</taxon>
        <taxon>Pseudomonadati</taxon>
        <taxon>Myxococcota</taxon>
        <taxon>Myxococcia</taxon>
        <taxon>Myxococcales</taxon>
        <taxon>Cystobacterineae</taxon>
        <taxon>Archangiaceae</taxon>
        <taxon>Stigmatella</taxon>
    </lineage>
</organism>